<protein>
    <recommendedName>
        <fullName evidence="2">Outer membrane protein beta-barrel domain-containing protein</fullName>
    </recommendedName>
</protein>
<evidence type="ECO:0008006" key="2">
    <source>
        <dbReference type="Google" id="ProtNLM"/>
    </source>
</evidence>
<reference evidence="1" key="1">
    <citation type="submission" date="2018-05" db="EMBL/GenBank/DDBJ databases">
        <authorList>
            <person name="Lanie J.A."/>
            <person name="Ng W.-L."/>
            <person name="Kazmierczak K.M."/>
            <person name="Andrzejewski T.M."/>
            <person name="Davidsen T.M."/>
            <person name="Wayne K.J."/>
            <person name="Tettelin H."/>
            <person name="Glass J.I."/>
            <person name="Rusch D."/>
            <person name="Podicherti R."/>
            <person name="Tsui H.-C.T."/>
            <person name="Winkler M.E."/>
        </authorList>
    </citation>
    <scope>NUCLEOTIDE SEQUENCE</scope>
</reference>
<dbReference type="EMBL" id="UINC01109660">
    <property type="protein sequence ID" value="SVC76623.1"/>
    <property type="molecule type" value="Genomic_DNA"/>
</dbReference>
<organism evidence="1">
    <name type="scientific">marine metagenome</name>
    <dbReference type="NCBI Taxonomy" id="408172"/>
    <lineage>
        <taxon>unclassified sequences</taxon>
        <taxon>metagenomes</taxon>
        <taxon>ecological metagenomes</taxon>
    </lineage>
</organism>
<gene>
    <name evidence="1" type="ORF">METZ01_LOCUS329477</name>
</gene>
<proteinExistence type="predicted"/>
<accession>A0A382PTA6</accession>
<name>A0A382PTA6_9ZZZZ</name>
<dbReference type="AlphaFoldDB" id="A0A382PTA6"/>
<sequence>MGFMLRFLQVVFTITVIGHSNLLEAQTRSTASANRSISLSAGVLRYALEVDGRSTGLIAVSTDYANSDRTRIEFGATYSKPRVTSSAGESSVTFSHVATLTAGVQARLSLGILRPYLGLSGGLFVRRDGDPEGVRYWKS</sequence>
<evidence type="ECO:0000313" key="1">
    <source>
        <dbReference type="EMBL" id="SVC76623.1"/>
    </source>
</evidence>
<feature type="non-terminal residue" evidence="1">
    <location>
        <position position="139"/>
    </location>
</feature>